<evidence type="ECO:0008006" key="4">
    <source>
        <dbReference type="Google" id="ProtNLM"/>
    </source>
</evidence>
<reference evidence="2 3" key="1">
    <citation type="submission" date="2018-11" db="EMBL/GenBank/DDBJ databases">
        <title>Sequencing the genomes of 1000 actinobacteria strains.</title>
        <authorList>
            <person name="Klenk H.-P."/>
        </authorList>
    </citation>
    <scope>NUCLEOTIDE SEQUENCE [LARGE SCALE GENOMIC DNA]</scope>
    <source>
        <strain evidence="2 3">DSM 12652</strain>
    </source>
</reference>
<accession>A0A3N2CY70</accession>
<dbReference type="AlphaFoldDB" id="A0A3N2CY70"/>
<proteinExistence type="predicted"/>
<dbReference type="EMBL" id="RKHO01000001">
    <property type="protein sequence ID" value="ROR92403.1"/>
    <property type="molecule type" value="Genomic_DNA"/>
</dbReference>
<evidence type="ECO:0000313" key="2">
    <source>
        <dbReference type="EMBL" id="ROR92403.1"/>
    </source>
</evidence>
<evidence type="ECO:0000256" key="1">
    <source>
        <dbReference type="SAM" id="MobiDB-lite"/>
    </source>
</evidence>
<dbReference type="Proteomes" id="UP000281738">
    <property type="component" value="Unassembled WGS sequence"/>
</dbReference>
<dbReference type="OrthoDB" id="8899077at2"/>
<evidence type="ECO:0000313" key="3">
    <source>
        <dbReference type="Proteomes" id="UP000281738"/>
    </source>
</evidence>
<dbReference type="Pfam" id="PF10094">
    <property type="entry name" value="DUF2332"/>
    <property type="match status" value="1"/>
</dbReference>
<dbReference type="PIRSF" id="PIRSF012608">
    <property type="entry name" value="UCP012608"/>
    <property type="match status" value="1"/>
</dbReference>
<dbReference type="InterPro" id="IPR011200">
    <property type="entry name" value="UCP012608"/>
</dbReference>
<feature type="region of interest" description="Disordered" evidence="1">
    <location>
        <begin position="331"/>
        <end position="353"/>
    </location>
</feature>
<gene>
    <name evidence="2" type="ORF">EDD33_3293</name>
</gene>
<dbReference type="RefSeq" id="WP_123393558.1">
    <property type="nucleotide sequence ID" value="NZ_RKHO01000001.1"/>
</dbReference>
<organism evidence="2 3">
    <name type="scientific">Nocardioides aurantiacus</name>
    <dbReference type="NCBI Taxonomy" id="86796"/>
    <lineage>
        <taxon>Bacteria</taxon>
        <taxon>Bacillati</taxon>
        <taxon>Actinomycetota</taxon>
        <taxon>Actinomycetes</taxon>
        <taxon>Propionibacteriales</taxon>
        <taxon>Nocardioidaceae</taxon>
        <taxon>Nocardioides</taxon>
    </lineage>
</organism>
<name>A0A3N2CY70_9ACTN</name>
<sequence>MRPDEALRRQGEACAALGSPMYADLLARLADDVAAGGPTARVLAGHEDLPAASALALRLLGSVHRLVLERRAGAVGVLYPSVGGTWDPVGGPEAVLALLSEQPDAVREWLDRPPQTNEVGRSATLVGGLLHLEDDLRLPVRLAELGCSAGLNLLADQYAVGDGSGLVHGRPSSVVRLERGWAGRRLRPWPGLRFVERAGCDPRPIDPRSTAGRLALTAYVWPDQVDRLERLRGALAVAAAADPPDVRQQPAGAFLDDLRLREGTTTVVWHSVVRQYLDAGEQQHLDDRVERLGSQATPTAPLAHLTMEPAGERGAGTPGGFPVELRTWSGRPGDGEPRVLGHAVPHGLPTTWA</sequence>
<protein>
    <recommendedName>
        <fullName evidence="4">DUF2332 family protein</fullName>
    </recommendedName>
</protein>
<keyword evidence="3" id="KW-1185">Reference proteome</keyword>
<comment type="caution">
    <text evidence="2">The sequence shown here is derived from an EMBL/GenBank/DDBJ whole genome shotgun (WGS) entry which is preliminary data.</text>
</comment>